<evidence type="ECO:0000313" key="4">
    <source>
        <dbReference type="EMBL" id="MDP9898007.1"/>
    </source>
</evidence>
<dbReference type="Pfam" id="PF00497">
    <property type="entry name" value="SBP_bac_3"/>
    <property type="match status" value="1"/>
</dbReference>
<organism evidence="4 5">
    <name type="scientific">Variovorax ginsengisoli</name>
    <dbReference type="NCBI Taxonomy" id="363844"/>
    <lineage>
        <taxon>Bacteria</taxon>
        <taxon>Pseudomonadati</taxon>
        <taxon>Pseudomonadota</taxon>
        <taxon>Betaproteobacteria</taxon>
        <taxon>Burkholderiales</taxon>
        <taxon>Comamonadaceae</taxon>
        <taxon>Variovorax</taxon>
    </lineage>
</organism>
<reference evidence="4 5" key="1">
    <citation type="submission" date="2023-07" db="EMBL/GenBank/DDBJ databases">
        <title>Sorghum-associated microbial communities from plants grown in Nebraska, USA.</title>
        <authorList>
            <person name="Schachtman D."/>
        </authorList>
    </citation>
    <scope>NUCLEOTIDE SEQUENCE [LARGE SCALE GENOMIC DNA]</scope>
    <source>
        <strain evidence="4 5">DS1607</strain>
    </source>
</reference>
<proteinExistence type="predicted"/>
<protein>
    <submittedName>
        <fullName evidence="4">Polar amino acid transport system substrate-binding protein</fullName>
    </submittedName>
</protein>
<comment type="caution">
    <text evidence="4">The sequence shown here is derived from an EMBL/GenBank/DDBJ whole genome shotgun (WGS) entry which is preliminary data.</text>
</comment>
<dbReference type="PANTHER" id="PTHR35936">
    <property type="entry name" value="MEMBRANE-BOUND LYTIC MUREIN TRANSGLYCOSYLASE F"/>
    <property type="match status" value="1"/>
</dbReference>
<evidence type="ECO:0000259" key="3">
    <source>
        <dbReference type="SMART" id="SM00062"/>
    </source>
</evidence>
<name>A0ABT9S3S9_9BURK</name>
<evidence type="ECO:0000256" key="2">
    <source>
        <dbReference type="SAM" id="SignalP"/>
    </source>
</evidence>
<feature type="domain" description="Solute-binding protein family 3/N-terminal" evidence="3">
    <location>
        <begin position="39"/>
        <end position="258"/>
    </location>
</feature>
<dbReference type="InterPro" id="IPR001638">
    <property type="entry name" value="Solute-binding_3/MltF_N"/>
</dbReference>
<keyword evidence="5" id="KW-1185">Reference proteome</keyword>
<feature type="signal peptide" evidence="2">
    <location>
        <begin position="1"/>
        <end position="28"/>
    </location>
</feature>
<evidence type="ECO:0000256" key="1">
    <source>
        <dbReference type="ARBA" id="ARBA00022729"/>
    </source>
</evidence>
<dbReference type="RefSeq" id="WP_307687829.1">
    <property type="nucleotide sequence ID" value="NZ_JAUSRO010000001.1"/>
</dbReference>
<dbReference type="PANTHER" id="PTHR35936:SF17">
    <property type="entry name" value="ARGININE-BINDING EXTRACELLULAR PROTEIN ARTP"/>
    <property type="match status" value="1"/>
</dbReference>
<keyword evidence="1 2" id="KW-0732">Signal</keyword>
<gene>
    <name evidence="4" type="ORF">J2W36_000240</name>
</gene>
<dbReference type="EMBL" id="JAUSRO010000001">
    <property type="protein sequence ID" value="MDP9898007.1"/>
    <property type="molecule type" value="Genomic_DNA"/>
</dbReference>
<dbReference type="CDD" id="cd01072">
    <property type="entry name" value="PBP2_SMa0082_like"/>
    <property type="match status" value="1"/>
</dbReference>
<feature type="chain" id="PRO_5046824227" evidence="2">
    <location>
        <begin position="29"/>
        <end position="258"/>
    </location>
</feature>
<dbReference type="SUPFAM" id="SSF53850">
    <property type="entry name" value="Periplasmic binding protein-like II"/>
    <property type="match status" value="1"/>
</dbReference>
<sequence length="258" mass="27469">MHSKRSLLIRSLVASAALLAFGAGTAHADLLKDIREAKKIRIALDTGSPPYGFVDDAMKPVGSDVETAHLLAQDLGVAIEIVQTTSPNRIPFLQTGKADIVVASLSVTPEREKVIDFSVPYAQILAVVAGPKGASIKSFEDLKGKRVATTRGSNNDKVVTTGAKDAQIVRYDDDATLVTAAVSGQADIIATSPAIVSTVLAKSPQKDLEQKFVMQTVPLGIGLRKNEPELKAWINDWVAKNTANGKLAVIYKKYHGGQ</sequence>
<accession>A0ABT9S3S9</accession>
<dbReference type="SMART" id="SM00062">
    <property type="entry name" value="PBPb"/>
    <property type="match status" value="1"/>
</dbReference>
<dbReference type="Gene3D" id="3.40.190.10">
    <property type="entry name" value="Periplasmic binding protein-like II"/>
    <property type="match status" value="2"/>
</dbReference>
<dbReference type="Proteomes" id="UP001226867">
    <property type="component" value="Unassembled WGS sequence"/>
</dbReference>
<evidence type="ECO:0000313" key="5">
    <source>
        <dbReference type="Proteomes" id="UP001226867"/>
    </source>
</evidence>